<keyword evidence="3" id="KW-1185">Reference proteome</keyword>
<feature type="region of interest" description="Disordered" evidence="1">
    <location>
        <begin position="74"/>
        <end position="134"/>
    </location>
</feature>
<dbReference type="Proteomes" id="UP001218188">
    <property type="component" value="Unassembled WGS sequence"/>
</dbReference>
<organism evidence="2 3">
    <name type="scientific">Mycena alexandri</name>
    <dbReference type="NCBI Taxonomy" id="1745969"/>
    <lineage>
        <taxon>Eukaryota</taxon>
        <taxon>Fungi</taxon>
        <taxon>Dikarya</taxon>
        <taxon>Basidiomycota</taxon>
        <taxon>Agaricomycotina</taxon>
        <taxon>Agaricomycetes</taxon>
        <taxon>Agaricomycetidae</taxon>
        <taxon>Agaricales</taxon>
        <taxon>Marasmiineae</taxon>
        <taxon>Mycenaceae</taxon>
        <taxon>Mycena</taxon>
    </lineage>
</organism>
<feature type="compositionally biased region" description="Low complexity" evidence="1">
    <location>
        <begin position="89"/>
        <end position="115"/>
    </location>
</feature>
<feature type="compositionally biased region" description="Basic and acidic residues" evidence="1">
    <location>
        <begin position="180"/>
        <end position="189"/>
    </location>
</feature>
<proteinExistence type="predicted"/>
<dbReference type="AlphaFoldDB" id="A0AAD6S806"/>
<accession>A0AAD6S806</accession>
<reference evidence="2" key="1">
    <citation type="submission" date="2023-03" db="EMBL/GenBank/DDBJ databases">
        <title>Massive genome expansion in bonnet fungi (Mycena s.s.) driven by repeated elements and novel gene families across ecological guilds.</title>
        <authorList>
            <consortium name="Lawrence Berkeley National Laboratory"/>
            <person name="Harder C.B."/>
            <person name="Miyauchi S."/>
            <person name="Viragh M."/>
            <person name="Kuo A."/>
            <person name="Thoen E."/>
            <person name="Andreopoulos B."/>
            <person name="Lu D."/>
            <person name="Skrede I."/>
            <person name="Drula E."/>
            <person name="Henrissat B."/>
            <person name="Morin E."/>
            <person name="Kohler A."/>
            <person name="Barry K."/>
            <person name="LaButti K."/>
            <person name="Morin E."/>
            <person name="Salamov A."/>
            <person name="Lipzen A."/>
            <person name="Mereny Z."/>
            <person name="Hegedus B."/>
            <person name="Baldrian P."/>
            <person name="Stursova M."/>
            <person name="Weitz H."/>
            <person name="Taylor A."/>
            <person name="Grigoriev I.V."/>
            <person name="Nagy L.G."/>
            <person name="Martin F."/>
            <person name="Kauserud H."/>
        </authorList>
    </citation>
    <scope>NUCLEOTIDE SEQUENCE</scope>
    <source>
        <strain evidence="2">CBHHK200</strain>
    </source>
</reference>
<protein>
    <submittedName>
        <fullName evidence="2">Uncharacterized protein</fullName>
    </submittedName>
</protein>
<sequence>MAPHFLFLPTTTVGPPGMFDILDVLDVNFRVTRSGRAFSPWEADPISSPTFDIATAVVHAVEAAVDEDLAEPDATNVDFHPRPANPSLSGTNASNNSSHASNTPSTSPLSAPLTPRGAREKAGSKLRRAAARQAAKVREHLELLPPARRPQHIKNAGPAVKTRFNLMKERVASTGWIGLRDDGQSKQEESAGFEEPGWTPTHTLPEFFGPNASWRGFKLIKHLGPKTRPIIDATGRVFGLSGGHPEDPKWMAEVHDPAVEALEAARAQCKVSEARTYHRRGNFAPLTAGDSYGGGQTEPGALVNGVINAAVLCSLMSNVAFIRLAGFATGLFANWSPRLFEYYASRMRCFYKRYTHLRRPFLNSIWSACTFNLGPRTCCIGHRDFANLAFGWCAITALGDYDYTKGGHLILWDCKLILEFPPGTTIIIPSAAVFHSNIPIGLGERRYSFTQYTSGGIFRWIEHGFQSEEAYFASLSAEECVKERAEARSRWENGAGLFCTLDELESSSFEI</sequence>
<evidence type="ECO:0000313" key="3">
    <source>
        <dbReference type="Proteomes" id="UP001218188"/>
    </source>
</evidence>
<dbReference type="Gene3D" id="3.60.130.30">
    <property type="match status" value="1"/>
</dbReference>
<comment type="caution">
    <text evidence="2">The sequence shown here is derived from an EMBL/GenBank/DDBJ whole genome shotgun (WGS) entry which is preliminary data.</text>
</comment>
<dbReference type="EMBL" id="JARJCM010000220">
    <property type="protein sequence ID" value="KAJ7021911.1"/>
    <property type="molecule type" value="Genomic_DNA"/>
</dbReference>
<gene>
    <name evidence="2" type="ORF">C8F04DRAFT_1273127</name>
</gene>
<evidence type="ECO:0000256" key="1">
    <source>
        <dbReference type="SAM" id="MobiDB-lite"/>
    </source>
</evidence>
<evidence type="ECO:0000313" key="2">
    <source>
        <dbReference type="EMBL" id="KAJ7021911.1"/>
    </source>
</evidence>
<feature type="region of interest" description="Disordered" evidence="1">
    <location>
        <begin position="180"/>
        <end position="204"/>
    </location>
</feature>
<name>A0AAD6S806_9AGAR</name>